<comment type="subunit">
    <text evidence="5">NDH-1 is composed of 14 different subunits. Subunits NuoA, H, J, K, L, M, N constitute the membrane sector of the complex.</text>
</comment>
<comment type="function">
    <text evidence="5">NDH-1 shuttles electrons from NADH, via FMN and iron-sulfur (Fe-S) centers, to quinones in the respiratory chain. The immediate electron acceptor for the enzyme in this species is believed to be ubiquinone. Couples the redox reaction to proton translocation (for every two electrons transferred, four hydrogen ions are translocated across the cytoplasmic membrane), and thus conserves the redox energy in a proton gradient.</text>
</comment>
<dbReference type="Proteomes" id="UP000095228">
    <property type="component" value="Chromosome"/>
</dbReference>
<keyword evidence="2 5" id="KW-0812">Transmembrane</keyword>
<keyword evidence="5" id="KW-0520">NAD</keyword>
<keyword evidence="3 5" id="KW-1133">Transmembrane helix</keyword>
<feature type="transmembrane region" description="Helical" evidence="5">
    <location>
        <begin position="336"/>
        <end position="357"/>
    </location>
</feature>
<dbReference type="InterPro" id="IPR010096">
    <property type="entry name" value="NADH-Q_OxRdtase_suN/2"/>
</dbReference>
<dbReference type="EMBL" id="CP016094">
    <property type="protein sequence ID" value="AOS44793.1"/>
    <property type="molecule type" value="Genomic_DNA"/>
</dbReference>
<dbReference type="GO" id="GO:0042773">
    <property type="term" value="P:ATP synthesis coupled electron transport"/>
    <property type="evidence" value="ECO:0007669"/>
    <property type="project" value="InterPro"/>
</dbReference>
<dbReference type="RefSeq" id="WP_069962012.1">
    <property type="nucleotide sequence ID" value="NZ_CP016094.1"/>
</dbReference>
<dbReference type="GO" id="GO:0048038">
    <property type="term" value="F:quinone binding"/>
    <property type="evidence" value="ECO:0007669"/>
    <property type="project" value="UniProtKB-KW"/>
</dbReference>
<feature type="transmembrane region" description="Helical" evidence="5">
    <location>
        <begin position="462"/>
        <end position="486"/>
    </location>
</feature>
<feature type="transmembrane region" description="Helical" evidence="5">
    <location>
        <begin position="109"/>
        <end position="126"/>
    </location>
</feature>
<evidence type="ECO:0000256" key="3">
    <source>
        <dbReference type="ARBA" id="ARBA00022989"/>
    </source>
</evidence>
<dbReference type="NCBIfam" id="TIGR01770">
    <property type="entry name" value="NDH_I_N"/>
    <property type="match status" value="1"/>
</dbReference>
<evidence type="ECO:0000256" key="1">
    <source>
        <dbReference type="ARBA" id="ARBA00004127"/>
    </source>
</evidence>
<dbReference type="GO" id="GO:0005886">
    <property type="term" value="C:plasma membrane"/>
    <property type="evidence" value="ECO:0007669"/>
    <property type="project" value="UniProtKB-SubCell"/>
</dbReference>
<feature type="transmembrane region" description="Helical" evidence="5">
    <location>
        <begin position="161"/>
        <end position="185"/>
    </location>
</feature>
<dbReference type="InterPro" id="IPR001750">
    <property type="entry name" value="ND/Mrp_TM"/>
</dbReference>
<feature type="transmembrane region" description="Helical" evidence="5">
    <location>
        <begin position="132"/>
        <end position="149"/>
    </location>
</feature>
<dbReference type="PATRIC" id="fig|1838286.3.peg.1874"/>
<dbReference type="KEGG" id="obg:Verru16b_01862"/>
<evidence type="ECO:0000256" key="5">
    <source>
        <dbReference type="HAMAP-Rule" id="MF_00445"/>
    </source>
</evidence>
<keyword evidence="4 5" id="KW-0472">Membrane</keyword>
<feature type="transmembrane region" description="Helical" evidence="5">
    <location>
        <begin position="78"/>
        <end position="97"/>
    </location>
</feature>
<evidence type="ECO:0000256" key="4">
    <source>
        <dbReference type="ARBA" id="ARBA00023136"/>
    </source>
</evidence>
<dbReference type="OrthoDB" id="9807568at2"/>
<name>A0A1D8AV78_9BACT</name>
<keyword evidence="8" id="KW-0560">Oxidoreductase</keyword>
<feature type="transmembrane region" description="Helical" evidence="5">
    <location>
        <begin position="241"/>
        <end position="261"/>
    </location>
</feature>
<feature type="domain" description="NADH:quinone oxidoreductase/Mrp antiporter transmembrane" evidence="7">
    <location>
        <begin position="126"/>
        <end position="414"/>
    </location>
</feature>
<reference evidence="8 9" key="1">
    <citation type="submission" date="2016-06" db="EMBL/GenBank/DDBJ databases">
        <title>Three novel species with peptidoglycan cell walls form the new genus Lacunisphaera gen. nov. in the family Opitutaceae of the verrucomicrobial subdivision 4.</title>
        <authorList>
            <person name="Rast P."/>
            <person name="Gloeckner I."/>
            <person name="Jogler M."/>
            <person name="Boedeker C."/>
            <person name="Jeske O."/>
            <person name="Wiegand S."/>
            <person name="Reinhardt R."/>
            <person name="Schumann P."/>
            <person name="Rohde M."/>
            <person name="Spring S."/>
            <person name="Gloeckner F.O."/>
            <person name="Jogler C."/>
        </authorList>
    </citation>
    <scope>NUCLEOTIDE SEQUENCE [LARGE SCALE GENOMIC DNA]</scope>
    <source>
        <strain evidence="8 9">IG16b</strain>
    </source>
</reference>
<dbReference type="GO" id="GO:0012505">
    <property type="term" value="C:endomembrane system"/>
    <property type="evidence" value="ECO:0007669"/>
    <property type="project" value="UniProtKB-SubCell"/>
</dbReference>
<dbReference type="EC" id="7.1.1.-" evidence="5"/>
<feature type="transmembrane region" description="Helical" evidence="5">
    <location>
        <begin position="420"/>
        <end position="441"/>
    </location>
</feature>
<sequence>MTADYAGLLHVLRPETQLVVGAVLVLFFDMVWAKHRPANRHHVALALGTISLLMAGYEAATMGATGPVYGGAFMVDQLAIVTRTGVIGLALLSLALLPDAVRLRHPAEFTAILLFATTGFTLMAVANNLLLAFLALELASLSLYILAGFNKTDPASAEAALKYYLFGAMSAAFLLFGFSLLYGLTGSINLDLIATHLAVRGQPPLLIVALVMVLVAFGFKAAAAPFHLWAPDVYQGAPAPAAALIASASKLAGLVLFTRLLWPGLGGTAGTIAHLPLTVGWAPVVALLAGASLLLGNIGALAQSNVRRLLAYSAIAHAGVMLLGVIAAGRTGLGPLFYYAATYGLATVGAFGVIAALESGGRVQQLSDLAGLYRRSPFLAGCLAIFILSLAGIPPLAGFFGKFAVFASVLQLGGLQGPAGWLTILAIALSAVALYYYVLILKQALVATGAPEVAPVRAPLPARLALLVAASLIVLLGLMPSLLLGLF</sequence>
<feature type="transmembrane region" description="Helical" evidence="5">
    <location>
        <begin position="309"/>
        <end position="330"/>
    </location>
</feature>
<keyword evidence="5" id="KW-0830">Ubiquinone</keyword>
<evidence type="ECO:0000313" key="8">
    <source>
        <dbReference type="EMBL" id="AOS44793.1"/>
    </source>
</evidence>
<accession>A0A1D8AV78</accession>
<keyword evidence="5" id="KW-1278">Translocase</keyword>
<feature type="transmembrane region" description="Helical" evidence="5">
    <location>
        <begin position="378"/>
        <end position="400"/>
    </location>
</feature>
<dbReference type="AlphaFoldDB" id="A0A1D8AV78"/>
<evidence type="ECO:0000313" key="9">
    <source>
        <dbReference type="Proteomes" id="UP000095228"/>
    </source>
</evidence>
<keyword evidence="5" id="KW-0874">Quinone</keyword>
<keyword evidence="9" id="KW-1185">Reference proteome</keyword>
<feature type="transmembrane region" description="Helical" evidence="5">
    <location>
        <begin position="281"/>
        <end position="302"/>
    </location>
</feature>
<dbReference type="PANTHER" id="PTHR22773">
    <property type="entry name" value="NADH DEHYDROGENASE"/>
    <property type="match status" value="1"/>
</dbReference>
<gene>
    <name evidence="8" type="primary">nuoN_2</name>
    <name evidence="5" type="synonym">nuoN</name>
    <name evidence="8" type="ORF">Verru16b_01862</name>
</gene>
<dbReference type="GO" id="GO:0008137">
    <property type="term" value="F:NADH dehydrogenase (ubiquinone) activity"/>
    <property type="evidence" value="ECO:0007669"/>
    <property type="project" value="InterPro"/>
</dbReference>
<comment type="subcellular location">
    <subcellularLocation>
        <location evidence="5">Cell membrane</location>
        <topology evidence="5">Multi-pass membrane protein</topology>
    </subcellularLocation>
    <subcellularLocation>
        <location evidence="1">Endomembrane system</location>
        <topology evidence="1">Multi-pass membrane protein</topology>
    </subcellularLocation>
    <subcellularLocation>
        <location evidence="6">Membrane</location>
        <topology evidence="6">Multi-pass membrane protein</topology>
    </subcellularLocation>
</comment>
<evidence type="ECO:0000256" key="2">
    <source>
        <dbReference type="ARBA" id="ARBA00022692"/>
    </source>
</evidence>
<proteinExistence type="inferred from homology"/>
<comment type="catalytic activity">
    <reaction evidence="5">
        <text>a quinone + NADH + 5 H(+)(in) = a quinol + NAD(+) + 4 H(+)(out)</text>
        <dbReference type="Rhea" id="RHEA:57888"/>
        <dbReference type="ChEBI" id="CHEBI:15378"/>
        <dbReference type="ChEBI" id="CHEBI:24646"/>
        <dbReference type="ChEBI" id="CHEBI:57540"/>
        <dbReference type="ChEBI" id="CHEBI:57945"/>
        <dbReference type="ChEBI" id="CHEBI:132124"/>
    </reaction>
</comment>
<evidence type="ECO:0000259" key="7">
    <source>
        <dbReference type="Pfam" id="PF00361"/>
    </source>
</evidence>
<protein>
    <recommendedName>
        <fullName evidence="5">NADH-quinone oxidoreductase subunit N</fullName>
        <ecNumber evidence="5">7.1.1.-</ecNumber>
    </recommendedName>
    <alternativeName>
        <fullName evidence="5">NADH dehydrogenase I subunit N</fullName>
    </alternativeName>
    <alternativeName>
        <fullName evidence="5">NDH-1 subunit N</fullName>
    </alternativeName>
</protein>
<dbReference type="Pfam" id="PF00361">
    <property type="entry name" value="Proton_antipo_M"/>
    <property type="match status" value="1"/>
</dbReference>
<organism evidence="8 9">
    <name type="scientific">Lacunisphaera limnophila</name>
    <dbReference type="NCBI Taxonomy" id="1838286"/>
    <lineage>
        <taxon>Bacteria</taxon>
        <taxon>Pseudomonadati</taxon>
        <taxon>Verrucomicrobiota</taxon>
        <taxon>Opitutia</taxon>
        <taxon>Opitutales</taxon>
        <taxon>Opitutaceae</taxon>
        <taxon>Lacunisphaera</taxon>
    </lineage>
</organism>
<dbReference type="STRING" id="1838286.Verru16b_01862"/>
<comment type="similarity">
    <text evidence="5">Belongs to the complex I subunit 2 family.</text>
</comment>
<dbReference type="HAMAP" id="MF_00445">
    <property type="entry name" value="NDH1_NuoN_1"/>
    <property type="match status" value="1"/>
</dbReference>
<feature type="transmembrane region" description="Helical" evidence="5">
    <location>
        <begin position="45"/>
        <end position="66"/>
    </location>
</feature>
<keyword evidence="5" id="KW-0813">Transport</keyword>
<keyword evidence="5" id="KW-1003">Cell membrane</keyword>
<dbReference type="GO" id="GO:0050136">
    <property type="term" value="F:NADH dehydrogenase (quinone) (non-electrogenic) activity"/>
    <property type="evidence" value="ECO:0007669"/>
    <property type="project" value="UniProtKB-UniRule"/>
</dbReference>
<evidence type="ECO:0000256" key="6">
    <source>
        <dbReference type="RuleBase" id="RU000320"/>
    </source>
</evidence>
<feature type="transmembrane region" description="Helical" evidence="5">
    <location>
        <begin position="205"/>
        <end position="229"/>
    </location>
</feature>